<reference evidence="1" key="1">
    <citation type="submission" date="2013-09" db="EMBL/GenBank/DDBJ databases">
        <title>Complete nucleotide sequence of Streptomyces linear plasmid pFRL6.</title>
        <authorList>
            <person name="Chen Z."/>
            <person name="Fang P."/>
            <person name="Qin Z."/>
        </authorList>
    </citation>
    <scope>NUCLEOTIDE SEQUENCE</scope>
    <source>
        <plasmid evidence="1">pFRL6</plasmid>
    </source>
</reference>
<protein>
    <submittedName>
        <fullName evidence="1">Uncharacterized protein</fullName>
    </submittedName>
</protein>
<dbReference type="RefSeq" id="WP_024127420.1">
    <property type="nucleotide sequence ID" value="NC_023286.1"/>
</dbReference>
<proteinExistence type="predicted"/>
<name>V9Z9P9_9ACTN</name>
<dbReference type="EMBL" id="KF602051">
    <property type="protein sequence ID" value="AHE40156.1"/>
    <property type="molecule type" value="Genomic_DNA"/>
</dbReference>
<sequence length="160" mass="16969">MNSFSVYVEFAQQADLDTYDRLLQALPERYRPAVGPAENGNISVRLLIDTDSVTNAFTLGIEAAQGAGITADITPDTVIHAEVMTEAEFDRREAQLPVAAIPPLAGIREAADILGVTEAEVAELAPQLEPYIVQNLAAGPVYLSAGVIEVAARHALSPGE</sequence>
<accession>V9Z9P9</accession>
<keyword evidence="1" id="KW-0614">Plasmid</keyword>
<evidence type="ECO:0000313" key="1">
    <source>
        <dbReference type="EMBL" id="AHE40156.1"/>
    </source>
</evidence>
<geneLocation type="plasmid" evidence="1">
    <name>pFRL6</name>
</geneLocation>
<dbReference type="AlphaFoldDB" id="V9Z9P9"/>
<gene>
    <name evidence="1" type="ORF">pFRL6_69</name>
</gene>
<organism evidence="1">
    <name type="scientific">Streptomyces sp. F12</name>
    <dbReference type="NCBI Taxonomy" id="1436084"/>
    <lineage>
        <taxon>Bacteria</taxon>
        <taxon>Bacillati</taxon>
        <taxon>Actinomycetota</taxon>
        <taxon>Actinomycetes</taxon>
        <taxon>Kitasatosporales</taxon>
        <taxon>Streptomycetaceae</taxon>
        <taxon>Streptomyces</taxon>
    </lineage>
</organism>